<protein>
    <submittedName>
        <fullName evidence="6">Uncharacterized protein</fullName>
    </submittedName>
</protein>
<sequence length="1486" mass="166915">MESKQWTYSWFGKPQKVRDTAESVITTIDKVSELVSVGMSAAPPFVSLPWSVATCLVSFVMSDFEAMSDAIEGLKEVTLILANYSLAEKEFLLDSATVHDYEQTVIDLYTAVIEYQASAAKYFARNTLKRFGVNAVTDQSWPDALEKVRNLERTCQTALNALSTRLNMSHFINVEELLTQGMKLMDQISRTVASDRAQREKILEWISPINHLQDHADLRNQIGDVYLGSGQWLLQDQSEFVPWKQSNGGALFLQGIVGSGKTCLTSMVVQHLLESEPVAFFYCSANASPREPTRTIHNSTSNIFQSILGQCSVKADGTVVEQIRSAFESSDRQSSGGCDMTLGVIMLNLKNILQEHSKKPMTLVFDALDECREQGQFLEHLADLMKEVPNLRVFVSTRFGVEFKGFFDSYRLLQIGDHNSSDIQVYVESEISKRGAKLSAGQAERLKAALSAHADGVFRWVVLEIDIFLPRTQRQGGRMLSKDVDRRLTKLENSEAPPVELLLDAYEELYKYALGSEDEVSRQLVVKTVMKWVLCSFRPLHAETLCYAVALQPDGTIDEDITSDDILAYCSNFLVQTSGKVVKLAHLSVRQFFEERKLEEFSGPQQHLCVAIASLQRVHSRTASQGAEITSVFDFISLFRPQGHEEVMMDLDDGLGTYNYYTDNFWSMHCRAASPSEELSVLLDSPHTRDIFRPDLTALQLGIARGADLAKADILGNTALHRSVLDNDHDILDLMLRVDGLLTQEGLPNFKNGAGNSPLHLAAMLGRETLFRDLIAAGSLAESKNLYEMTALHMAILFDQSRIIDLVFQLRLDVSDEQGPILPRYLEFLSSDGVTGSLLNTTHPGDDAELLSENINSRQSRPYITINKSQEISACVYCDLQRWLNERQETVYFSSNTELTEALRLRDDGNMDCQVCKVLLYALQYADSKTPLRTAHEIRVQAKFDQELGMSGTRWDFLDVQFADTHVDVEICIDPQAPKAALDLFRGRVINPHLSEDAIVSKITEWSDTCHAKHNICSGDVTNKPQNYPPFLVQIESESSCHLVEGKVVMEDPGQKFAYLSAPWHGVQVLQTLRSNVETLKKDIPILELGASHRDAVKICYKLGYKFLWIDVLCSPQDDEGFGKNHDYNLAQFISSADLVLVASELTSERILPERVTDNTILIESSISDPKTDRHSFNLQLRSITRSAHTAMSENLNRYAWRLQEAVLARRIVLFDEKQLIWTCCETSKGEGNTTELQPWLYSLQTLQHRLKESDRPASLRDEVLFDYWYSVIEMATQGSLASEGDRLLAVEQIMDSIRPLLSPNSKYGSGIWEADFEVGLLWMTAQPERVREADPDRPFPSFIWAANEAPVSYSLCRGIRNIITTEHDERSILVALDHIEGLLTMSALTKSIDEHFSDLQHYDFFWDAVPDSSTYSNALTGGLNGTTLVIIAPWSFSPLQDSSHARWAGLILTSGDKGYTRKGVFLGSVCSGNLLGWERVQIDIR</sequence>
<name>A0A9P9CYG6_9PLEO</name>
<dbReference type="PROSITE" id="PS50297">
    <property type="entry name" value="ANK_REP_REGION"/>
    <property type="match status" value="1"/>
</dbReference>
<keyword evidence="1" id="KW-0677">Repeat</keyword>
<keyword evidence="2" id="KW-0040">ANK repeat</keyword>
<dbReference type="SUPFAM" id="SSF52540">
    <property type="entry name" value="P-loop containing nucleoside triphosphate hydrolases"/>
    <property type="match status" value="1"/>
</dbReference>
<dbReference type="InterPro" id="IPR010730">
    <property type="entry name" value="HET"/>
</dbReference>
<dbReference type="OrthoDB" id="7464126at2759"/>
<dbReference type="SUPFAM" id="SSF48403">
    <property type="entry name" value="Ankyrin repeat"/>
    <property type="match status" value="1"/>
</dbReference>
<dbReference type="SMART" id="SM00248">
    <property type="entry name" value="ANK"/>
    <property type="match status" value="3"/>
</dbReference>
<dbReference type="Gene3D" id="3.40.50.300">
    <property type="entry name" value="P-loop containing nucleotide triphosphate hydrolases"/>
    <property type="match status" value="1"/>
</dbReference>
<proteinExistence type="predicted"/>
<dbReference type="InterPro" id="IPR031359">
    <property type="entry name" value="NACHT_N"/>
</dbReference>
<dbReference type="Pfam" id="PF06985">
    <property type="entry name" value="HET"/>
    <property type="match status" value="1"/>
</dbReference>
<dbReference type="InterPro" id="IPR056884">
    <property type="entry name" value="NPHP3-like_N"/>
</dbReference>
<dbReference type="PROSITE" id="PS50088">
    <property type="entry name" value="ANK_REPEAT"/>
    <property type="match status" value="1"/>
</dbReference>
<organism evidence="6 7">
    <name type="scientific">Dendryphion nanum</name>
    <dbReference type="NCBI Taxonomy" id="256645"/>
    <lineage>
        <taxon>Eukaryota</taxon>
        <taxon>Fungi</taxon>
        <taxon>Dikarya</taxon>
        <taxon>Ascomycota</taxon>
        <taxon>Pezizomycotina</taxon>
        <taxon>Dothideomycetes</taxon>
        <taxon>Pleosporomycetidae</taxon>
        <taxon>Pleosporales</taxon>
        <taxon>Torulaceae</taxon>
        <taxon>Dendryphion</taxon>
    </lineage>
</organism>
<dbReference type="InterPro" id="IPR027417">
    <property type="entry name" value="P-loop_NTPase"/>
</dbReference>
<keyword evidence="7" id="KW-1185">Reference proteome</keyword>
<dbReference type="Proteomes" id="UP000700596">
    <property type="component" value="Unassembled WGS sequence"/>
</dbReference>
<evidence type="ECO:0000313" key="7">
    <source>
        <dbReference type="Proteomes" id="UP000700596"/>
    </source>
</evidence>
<dbReference type="Pfam" id="PF24883">
    <property type="entry name" value="NPHP3_N"/>
    <property type="match status" value="1"/>
</dbReference>
<evidence type="ECO:0000259" key="4">
    <source>
        <dbReference type="Pfam" id="PF17100"/>
    </source>
</evidence>
<accession>A0A9P9CYG6</accession>
<dbReference type="InterPro" id="IPR036770">
    <property type="entry name" value="Ankyrin_rpt-contain_sf"/>
</dbReference>
<dbReference type="EMBL" id="JAGMWT010000033">
    <property type="protein sequence ID" value="KAH7109298.1"/>
    <property type="molecule type" value="Genomic_DNA"/>
</dbReference>
<feature type="domain" description="NWD NACHT-NTPase N-terminal" evidence="4">
    <location>
        <begin position="13"/>
        <end position="156"/>
    </location>
</feature>
<evidence type="ECO:0000256" key="1">
    <source>
        <dbReference type="ARBA" id="ARBA00022737"/>
    </source>
</evidence>
<dbReference type="Pfam" id="PF17100">
    <property type="entry name" value="NACHT_N"/>
    <property type="match status" value="1"/>
</dbReference>
<reference evidence="6" key="1">
    <citation type="journal article" date="2021" name="Nat. Commun.">
        <title>Genetic determinants of endophytism in the Arabidopsis root mycobiome.</title>
        <authorList>
            <person name="Mesny F."/>
            <person name="Miyauchi S."/>
            <person name="Thiergart T."/>
            <person name="Pickel B."/>
            <person name="Atanasova L."/>
            <person name="Karlsson M."/>
            <person name="Huettel B."/>
            <person name="Barry K.W."/>
            <person name="Haridas S."/>
            <person name="Chen C."/>
            <person name="Bauer D."/>
            <person name="Andreopoulos W."/>
            <person name="Pangilinan J."/>
            <person name="LaButti K."/>
            <person name="Riley R."/>
            <person name="Lipzen A."/>
            <person name="Clum A."/>
            <person name="Drula E."/>
            <person name="Henrissat B."/>
            <person name="Kohler A."/>
            <person name="Grigoriev I.V."/>
            <person name="Martin F.M."/>
            <person name="Hacquard S."/>
        </authorList>
    </citation>
    <scope>NUCLEOTIDE SEQUENCE</scope>
    <source>
        <strain evidence="6">MPI-CAGE-CH-0243</strain>
    </source>
</reference>
<evidence type="ECO:0000256" key="2">
    <source>
        <dbReference type="PROSITE-ProRule" id="PRU00023"/>
    </source>
</evidence>
<dbReference type="Gene3D" id="1.25.40.20">
    <property type="entry name" value="Ankyrin repeat-containing domain"/>
    <property type="match status" value="1"/>
</dbReference>
<evidence type="ECO:0000259" key="3">
    <source>
        <dbReference type="Pfam" id="PF06985"/>
    </source>
</evidence>
<dbReference type="PANTHER" id="PTHR10039">
    <property type="entry name" value="AMELOGENIN"/>
    <property type="match status" value="1"/>
</dbReference>
<dbReference type="PANTHER" id="PTHR10039:SF15">
    <property type="entry name" value="NACHT DOMAIN-CONTAINING PROTEIN"/>
    <property type="match status" value="1"/>
</dbReference>
<evidence type="ECO:0000259" key="5">
    <source>
        <dbReference type="Pfam" id="PF24883"/>
    </source>
</evidence>
<dbReference type="InterPro" id="IPR002110">
    <property type="entry name" value="Ankyrin_rpt"/>
</dbReference>
<evidence type="ECO:0000313" key="6">
    <source>
        <dbReference type="EMBL" id="KAH7109298.1"/>
    </source>
</evidence>
<feature type="domain" description="Nephrocystin 3-like N-terminal" evidence="5">
    <location>
        <begin position="228"/>
        <end position="398"/>
    </location>
</feature>
<gene>
    <name evidence="6" type="ORF">B0J11DRAFT_238031</name>
</gene>
<feature type="domain" description="Heterokaryon incompatibility" evidence="3">
    <location>
        <begin position="1060"/>
        <end position="1205"/>
    </location>
</feature>
<comment type="caution">
    <text evidence="6">The sequence shown here is derived from an EMBL/GenBank/DDBJ whole genome shotgun (WGS) entry which is preliminary data.</text>
</comment>
<feature type="repeat" description="ANK" evidence="2">
    <location>
        <begin position="754"/>
        <end position="786"/>
    </location>
</feature>